<accession>A0A8S2CN47</accession>
<sequence>MRNGFGLQYIYQFFNIPYLQLQREALLQQLEVNARDMDQTLEEIDAYEQSQENNYEVFLDQLTQKRRIKQEQLAGDILKQAKPLEEAKKVYNENLLIQQQQQQEAAAKSGKIIPPALNGIVQTLTRKNESTIRHTPTTTTVQSSPNTMKQKPMQAVQPQIQKNLTIDPQPDESTSDITDNTINNFNPLVKTTVDDFIPDDNEYETFLVDDPASMIKSPSTYSTQTQQNKLSTTTDDENETPHINPMVVGFREQLDSDDEQQQQNTTNFDIVRTNSQKISDDEIEEEEEEDKNVQSTKPQSKPNPKSSQTISAPVVPIYNFTSSDLDMLDKMTSFSRQSTLEGSNTKTIDSQSVTSETRSTKKKSKKTSSSQ</sequence>
<evidence type="ECO:0000313" key="3">
    <source>
        <dbReference type="EMBL" id="CAF3498334.1"/>
    </source>
</evidence>
<proteinExistence type="predicted"/>
<dbReference type="GO" id="GO:0005634">
    <property type="term" value="C:nucleus"/>
    <property type="evidence" value="ECO:0007669"/>
    <property type="project" value="TreeGrafter"/>
</dbReference>
<dbReference type="PANTHER" id="PTHR14932">
    <property type="entry name" value="RAS GTPASE-RELATED"/>
    <property type="match status" value="1"/>
</dbReference>
<protein>
    <submittedName>
        <fullName evidence="2">Uncharacterized protein</fullName>
    </submittedName>
</protein>
<dbReference type="EMBL" id="CAJNOK010000047">
    <property type="protein sequence ID" value="CAF0725175.1"/>
    <property type="molecule type" value="Genomic_DNA"/>
</dbReference>
<evidence type="ECO:0000313" key="2">
    <source>
        <dbReference type="EMBL" id="CAF0725175.1"/>
    </source>
</evidence>
<organism evidence="2 4">
    <name type="scientific">Didymodactylos carnosus</name>
    <dbReference type="NCBI Taxonomy" id="1234261"/>
    <lineage>
        <taxon>Eukaryota</taxon>
        <taxon>Metazoa</taxon>
        <taxon>Spiralia</taxon>
        <taxon>Gnathifera</taxon>
        <taxon>Rotifera</taxon>
        <taxon>Eurotatoria</taxon>
        <taxon>Bdelloidea</taxon>
        <taxon>Philodinida</taxon>
        <taxon>Philodinidae</taxon>
        <taxon>Didymodactylos</taxon>
    </lineage>
</organism>
<dbReference type="Proteomes" id="UP000682733">
    <property type="component" value="Unassembled WGS sequence"/>
</dbReference>
<dbReference type="AlphaFoldDB" id="A0A8S2CN47"/>
<feature type="compositionally biased region" description="Polar residues" evidence="1">
    <location>
        <begin position="335"/>
        <end position="351"/>
    </location>
</feature>
<dbReference type="GO" id="GO:0005829">
    <property type="term" value="C:cytosol"/>
    <property type="evidence" value="ECO:0007669"/>
    <property type="project" value="TreeGrafter"/>
</dbReference>
<feature type="region of interest" description="Disordered" evidence="1">
    <location>
        <begin position="209"/>
        <end position="315"/>
    </location>
</feature>
<feature type="compositionally biased region" description="Polar residues" evidence="1">
    <location>
        <begin position="216"/>
        <end position="233"/>
    </location>
</feature>
<feature type="region of interest" description="Disordered" evidence="1">
    <location>
        <begin position="335"/>
        <end position="371"/>
    </location>
</feature>
<feature type="compositionally biased region" description="Polar residues" evidence="1">
    <location>
        <begin position="293"/>
        <end position="311"/>
    </location>
</feature>
<dbReference type="InterPro" id="IPR040385">
    <property type="entry name" value="RABL6"/>
</dbReference>
<feature type="non-terminal residue" evidence="2">
    <location>
        <position position="371"/>
    </location>
</feature>
<reference evidence="2" key="1">
    <citation type="submission" date="2021-02" db="EMBL/GenBank/DDBJ databases">
        <authorList>
            <person name="Nowell W R."/>
        </authorList>
    </citation>
    <scope>NUCLEOTIDE SEQUENCE</scope>
</reference>
<dbReference type="Proteomes" id="UP000677228">
    <property type="component" value="Unassembled WGS sequence"/>
</dbReference>
<feature type="compositionally biased region" description="Polar residues" evidence="1">
    <location>
        <begin position="264"/>
        <end position="277"/>
    </location>
</feature>
<dbReference type="PANTHER" id="PTHR14932:SF1">
    <property type="entry name" value="RAB-LIKE PROTEIN 6"/>
    <property type="match status" value="1"/>
</dbReference>
<evidence type="ECO:0000256" key="1">
    <source>
        <dbReference type="SAM" id="MobiDB-lite"/>
    </source>
</evidence>
<dbReference type="EMBL" id="CAJOBA010000047">
    <property type="protein sequence ID" value="CAF3498334.1"/>
    <property type="molecule type" value="Genomic_DNA"/>
</dbReference>
<evidence type="ECO:0000313" key="4">
    <source>
        <dbReference type="Proteomes" id="UP000677228"/>
    </source>
</evidence>
<feature type="compositionally biased region" description="Acidic residues" evidence="1">
    <location>
        <begin position="281"/>
        <end position="290"/>
    </location>
</feature>
<name>A0A8S2CN47_9BILA</name>
<feature type="compositionally biased region" description="Basic residues" evidence="1">
    <location>
        <begin position="360"/>
        <end position="371"/>
    </location>
</feature>
<gene>
    <name evidence="2" type="ORF">OVA965_LOCUS371</name>
    <name evidence="3" type="ORF">TMI583_LOCUS371</name>
</gene>
<dbReference type="GO" id="GO:0005525">
    <property type="term" value="F:GTP binding"/>
    <property type="evidence" value="ECO:0007669"/>
    <property type="project" value="InterPro"/>
</dbReference>
<comment type="caution">
    <text evidence="2">The sequence shown here is derived from an EMBL/GenBank/DDBJ whole genome shotgun (WGS) entry which is preliminary data.</text>
</comment>